<dbReference type="PROSITE" id="PS50977">
    <property type="entry name" value="HTH_TETR_2"/>
    <property type="match status" value="1"/>
</dbReference>
<sequence>MASTPAAGPFRHIVRSAAQTRILDAALVLIGDHGVGGTSLQMIADAIGVTKAAVYHQFKTKEEIVVALTERELGALEEALEAAEAQQSRPLAREVLLDGVIDMAVRRRGVASTLQFDPVIVRLLAEYQPFQQFIARLYGVLVGDAGDDAVVSAAMLSGAIAVGVMHPLVGDIDDEKLRAQLLRLTKRFIDAPEASDGH</sequence>
<dbReference type="OrthoDB" id="3186364at2"/>
<evidence type="ECO:0000313" key="3">
    <source>
        <dbReference type="Proteomes" id="UP000467260"/>
    </source>
</evidence>
<dbReference type="Gene3D" id="1.10.357.10">
    <property type="entry name" value="Tetracycline Repressor, domain 2"/>
    <property type="match status" value="1"/>
</dbReference>
<dbReference type="Proteomes" id="UP000467260">
    <property type="component" value="Chromosome"/>
</dbReference>
<dbReference type="EMBL" id="AP022609">
    <property type="protein sequence ID" value="BBZ24491.1"/>
    <property type="molecule type" value="Genomic_DNA"/>
</dbReference>
<keyword evidence="1" id="KW-0238">DNA-binding</keyword>
<name>A0A7I7X764_9MYCO</name>
<dbReference type="KEGG" id="mhib:MHIB_29090"/>
<dbReference type="PANTHER" id="PTHR30055:SF226">
    <property type="entry name" value="HTH-TYPE TRANSCRIPTIONAL REGULATOR PKSA"/>
    <property type="match status" value="1"/>
</dbReference>
<dbReference type="SUPFAM" id="SSF46689">
    <property type="entry name" value="Homeodomain-like"/>
    <property type="match status" value="1"/>
</dbReference>
<evidence type="ECO:0000256" key="1">
    <source>
        <dbReference type="ARBA" id="ARBA00023125"/>
    </source>
</evidence>
<protein>
    <submittedName>
        <fullName evidence="2">TetR family transcriptional regulator</fullName>
    </submittedName>
</protein>
<dbReference type="PANTHER" id="PTHR30055">
    <property type="entry name" value="HTH-TYPE TRANSCRIPTIONAL REGULATOR RUTR"/>
    <property type="match status" value="1"/>
</dbReference>
<dbReference type="RefSeq" id="WP_085135744.1">
    <property type="nucleotide sequence ID" value="NZ_AP022609.1"/>
</dbReference>
<accession>A0A7I7X764</accession>
<dbReference type="GO" id="GO:0003700">
    <property type="term" value="F:DNA-binding transcription factor activity"/>
    <property type="evidence" value="ECO:0007669"/>
    <property type="project" value="TreeGrafter"/>
</dbReference>
<dbReference type="InterPro" id="IPR050109">
    <property type="entry name" value="HTH-type_TetR-like_transc_reg"/>
</dbReference>
<dbReference type="PRINTS" id="PR00455">
    <property type="entry name" value="HTHTETR"/>
</dbReference>
<dbReference type="Pfam" id="PF00440">
    <property type="entry name" value="TetR_N"/>
    <property type="match status" value="1"/>
</dbReference>
<dbReference type="GO" id="GO:0000976">
    <property type="term" value="F:transcription cis-regulatory region binding"/>
    <property type="evidence" value="ECO:0007669"/>
    <property type="project" value="TreeGrafter"/>
</dbReference>
<gene>
    <name evidence="2" type="ORF">MHIB_29090</name>
</gene>
<proteinExistence type="predicted"/>
<dbReference type="AlphaFoldDB" id="A0A7I7X764"/>
<keyword evidence="3" id="KW-1185">Reference proteome</keyword>
<reference evidence="2 3" key="1">
    <citation type="journal article" date="2019" name="Emerg. Microbes Infect.">
        <title>Comprehensive subspecies identification of 175 nontuberculous mycobacteria species based on 7547 genomic profiles.</title>
        <authorList>
            <person name="Matsumoto Y."/>
            <person name="Kinjo T."/>
            <person name="Motooka D."/>
            <person name="Nabeya D."/>
            <person name="Jung N."/>
            <person name="Uechi K."/>
            <person name="Horii T."/>
            <person name="Iida T."/>
            <person name="Fujita J."/>
            <person name="Nakamura S."/>
        </authorList>
    </citation>
    <scope>NUCLEOTIDE SEQUENCE [LARGE SCALE GENOMIC DNA]</scope>
    <source>
        <strain evidence="2 3">JCM 13571</strain>
    </source>
</reference>
<evidence type="ECO:0000313" key="2">
    <source>
        <dbReference type="EMBL" id="BBZ24491.1"/>
    </source>
</evidence>
<dbReference type="InterPro" id="IPR001647">
    <property type="entry name" value="HTH_TetR"/>
</dbReference>
<dbReference type="InterPro" id="IPR009057">
    <property type="entry name" value="Homeodomain-like_sf"/>
</dbReference>
<organism evidence="2 3">
    <name type="scientific">Mycolicibacter hiberniae</name>
    <dbReference type="NCBI Taxonomy" id="29314"/>
    <lineage>
        <taxon>Bacteria</taxon>
        <taxon>Bacillati</taxon>
        <taxon>Actinomycetota</taxon>
        <taxon>Actinomycetes</taxon>
        <taxon>Mycobacteriales</taxon>
        <taxon>Mycobacteriaceae</taxon>
        <taxon>Mycolicibacter</taxon>
    </lineage>
</organism>